<evidence type="ECO:0000256" key="3">
    <source>
        <dbReference type="ARBA" id="ARBA00022614"/>
    </source>
</evidence>
<dbReference type="STRING" id="4155.A0A022R158"/>
<organism evidence="12 13">
    <name type="scientific">Erythranthe guttata</name>
    <name type="common">Yellow monkey flower</name>
    <name type="synonym">Mimulus guttatus</name>
    <dbReference type="NCBI Taxonomy" id="4155"/>
    <lineage>
        <taxon>Eukaryota</taxon>
        <taxon>Viridiplantae</taxon>
        <taxon>Streptophyta</taxon>
        <taxon>Embryophyta</taxon>
        <taxon>Tracheophyta</taxon>
        <taxon>Spermatophyta</taxon>
        <taxon>Magnoliopsida</taxon>
        <taxon>eudicotyledons</taxon>
        <taxon>Gunneridae</taxon>
        <taxon>Pentapetalae</taxon>
        <taxon>asterids</taxon>
        <taxon>lamiids</taxon>
        <taxon>Lamiales</taxon>
        <taxon>Phrymaceae</taxon>
        <taxon>Erythranthe</taxon>
    </lineage>
</organism>
<name>A0A022R158_ERYGU</name>
<keyword evidence="13" id="KW-1185">Reference proteome</keyword>
<comment type="similarity">
    <text evidence="10">Belongs to the polygalacturonase-inhibiting protein family.</text>
</comment>
<evidence type="ECO:0000256" key="7">
    <source>
        <dbReference type="ARBA" id="ARBA00022989"/>
    </source>
</evidence>
<dbReference type="Pfam" id="PF00560">
    <property type="entry name" value="LRR_1"/>
    <property type="match status" value="3"/>
</dbReference>
<dbReference type="SUPFAM" id="SSF52058">
    <property type="entry name" value="L domain-like"/>
    <property type="match status" value="1"/>
</dbReference>
<dbReference type="Proteomes" id="UP000030748">
    <property type="component" value="Unassembled WGS sequence"/>
</dbReference>
<dbReference type="eggNOG" id="ENOG502QRQP">
    <property type="taxonomic scope" value="Eukaryota"/>
</dbReference>
<sequence>MFCSRTVRVVQDNLSARANYIRYLGRANRYLFKARLYMNDACVEEDRAGEKKQTEAMEAKLRTTDEEDRAWLLGFRCGCVYCWPTESYSRLGFGIHFLSHAVRCHPEDKKVLLQIKQSFNNPYHLASWDPATDCCYWYVVECDRKTNRINELHLFAANVSGHIPAAIAGLTYLETLTLHKITDLTGAIPPALTKLTNLKRLTISWTNISGEIPPFLSQLKNLTFLDLSFNNLSGGIPPSLSQLRSLYGLRLDRNKLTGPIPDSFGDLSPSLQYLHLSHNQISGRVPTNWGGLNFTWIELQRNRIEGDVSVLFGKNKTVQVVDFSRNLLDFDISEAVIGFPESLRVLDLSHNRITGSLPEGLTELENLYMNVSYNRLCGRIPFGGRLQLLDFTSYLHNRCLCGAPLPNDCK</sequence>
<protein>
    <recommendedName>
        <fullName evidence="11">Leucine-rich repeat-containing N-terminal plant-type domain-containing protein</fullName>
    </recommendedName>
</protein>
<keyword evidence="4" id="KW-0812">Transmembrane</keyword>
<dbReference type="Gene3D" id="3.80.10.10">
    <property type="entry name" value="Ribonuclease Inhibitor"/>
    <property type="match status" value="1"/>
</dbReference>
<evidence type="ECO:0000313" key="12">
    <source>
        <dbReference type="EMBL" id="EYU32525.1"/>
    </source>
</evidence>
<dbReference type="InterPro" id="IPR001611">
    <property type="entry name" value="Leu-rich_rpt"/>
</dbReference>
<proteinExistence type="inferred from homology"/>
<dbReference type="PANTHER" id="PTHR48059">
    <property type="entry name" value="POLYGALACTURONASE INHIBITOR 1"/>
    <property type="match status" value="1"/>
</dbReference>
<evidence type="ECO:0000313" key="13">
    <source>
        <dbReference type="Proteomes" id="UP000030748"/>
    </source>
</evidence>
<dbReference type="PROSITE" id="PS51450">
    <property type="entry name" value="LRR"/>
    <property type="match status" value="1"/>
</dbReference>
<accession>A0A022R158</accession>
<reference evidence="12 13" key="1">
    <citation type="journal article" date="2013" name="Proc. Natl. Acad. Sci. U.S.A.">
        <title>Fine-scale variation in meiotic recombination in Mimulus inferred from population shotgun sequencing.</title>
        <authorList>
            <person name="Hellsten U."/>
            <person name="Wright K.M."/>
            <person name="Jenkins J."/>
            <person name="Shu S."/>
            <person name="Yuan Y."/>
            <person name="Wessler S.R."/>
            <person name="Schmutz J."/>
            <person name="Willis J.H."/>
            <person name="Rokhsar D.S."/>
        </authorList>
    </citation>
    <scope>NUCLEOTIDE SEQUENCE [LARGE SCALE GENOMIC DNA]</scope>
    <source>
        <strain evidence="13">cv. DUN x IM62</strain>
    </source>
</reference>
<evidence type="ECO:0000256" key="6">
    <source>
        <dbReference type="ARBA" id="ARBA00022737"/>
    </source>
</evidence>
<evidence type="ECO:0000256" key="2">
    <source>
        <dbReference type="ARBA" id="ARBA00022475"/>
    </source>
</evidence>
<dbReference type="InterPro" id="IPR051848">
    <property type="entry name" value="PGIP"/>
</dbReference>
<dbReference type="AlphaFoldDB" id="A0A022R158"/>
<evidence type="ECO:0000256" key="4">
    <source>
        <dbReference type="ARBA" id="ARBA00022692"/>
    </source>
</evidence>
<dbReference type="FunFam" id="3.80.10.10:FF:000129">
    <property type="entry name" value="Leucine-rich repeat receptor-like kinase"/>
    <property type="match status" value="1"/>
</dbReference>
<feature type="domain" description="Leucine-rich repeat-containing N-terminal plant-type" evidence="11">
    <location>
        <begin position="105"/>
        <end position="143"/>
    </location>
</feature>
<keyword evidence="8" id="KW-0472">Membrane</keyword>
<gene>
    <name evidence="12" type="ORF">MIMGU_mgv1a023174mg</name>
</gene>
<keyword evidence="5" id="KW-0732">Signal</keyword>
<evidence type="ECO:0000256" key="5">
    <source>
        <dbReference type="ARBA" id="ARBA00022729"/>
    </source>
</evidence>
<dbReference type="Pfam" id="PF08263">
    <property type="entry name" value="LRRNT_2"/>
    <property type="match status" value="1"/>
</dbReference>
<keyword evidence="7" id="KW-1133">Transmembrane helix</keyword>
<dbReference type="GO" id="GO:0005886">
    <property type="term" value="C:plasma membrane"/>
    <property type="evidence" value="ECO:0007669"/>
    <property type="project" value="UniProtKB-SubCell"/>
</dbReference>
<evidence type="ECO:0000256" key="9">
    <source>
        <dbReference type="ARBA" id="ARBA00023180"/>
    </source>
</evidence>
<evidence type="ECO:0000256" key="10">
    <source>
        <dbReference type="ARBA" id="ARBA00038043"/>
    </source>
</evidence>
<dbReference type="FunFam" id="3.80.10.10:FF:000356">
    <property type="entry name" value="LRR receptor-like serine/threonine-protein kinase"/>
    <property type="match status" value="1"/>
</dbReference>
<evidence type="ECO:0000256" key="1">
    <source>
        <dbReference type="ARBA" id="ARBA00004251"/>
    </source>
</evidence>
<dbReference type="PANTHER" id="PTHR48059:SF4">
    <property type="entry name" value="POLYGALACTURONASE INHIBITOR 1-RELATED"/>
    <property type="match status" value="1"/>
</dbReference>
<keyword evidence="3" id="KW-0433">Leucine-rich repeat</keyword>
<evidence type="ECO:0000256" key="8">
    <source>
        <dbReference type="ARBA" id="ARBA00023136"/>
    </source>
</evidence>
<keyword evidence="2" id="KW-1003">Cell membrane</keyword>
<keyword evidence="9" id="KW-0325">Glycoprotein</keyword>
<dbReference type="InterPro" id="IPR013210">
    <property type="entry name" value="LRR_N_plant-typ"/>
</dbReference>
<dbReference type="EMBL" id="KI630827">
    <property type="protein sequence ID" value="EYU32525.1"/>
    <property type="molecule type" value="Genomic_DNA"/>
</dbReference>
<dbReference type="InterPro" id="IPR032675">
    <property type="entry name" value="LRR_dom_sf"/>
</dbReference>
<evidence type="ECO:0000259" key="11">
    <source>
        <dbReference type="Pfam" id="PF08263"/>
    </source>
</evidence>
<keyword evidence="6" id="KW-0677">Repeat</keyword>
<dbReference type="Pfam" id="PF13855">
    <property type="entry name" value="LRR_8"/>
    <property type="match status" value="1"/>
</dbReference>
<comment type="subcellular location">
    <subcellularLocation>
        <location evidence="1">Cell membrane</location>
        <topology evidence="1">Single-pass type I membrane protein</topology>
    </subcellularLocation>
</comment>